<evidence type="ECO:0000313" key="2">
    <source>
        <dbReference type="EMBL" id="QHU16089.1"/>
    </source>
</evidence>
<protein>
    <submittedName>
        <fullName evidence="2">Uncharacterized protein</fullName>
    </submittedName>
</protein>
<name>A0A6C0KEN0_9ZZZZ</name>
<organism evidence="2">
    <name type="scientific">viral metagenome</name>
    <dbReference type="NCBI Taxonomy" id="1070528"/>
    <lineage>
        <taxon>unclassified sequences</taxon>
        <taxon>metagenomes</taxon>
        <taxon>organismal metagenomes</taxon>
    </lineage>
</organism>
<feature type="region of interest" description="Disordered" evidence="1">
    <location>
        <begin position="48"/>
        <end position="78"/>
    </location>
</feature>
<accession>A0A6C0KEN0</accession>
<dbReference type="EMBL" id="MN740876">
    <property type="protein sequence ID" value="QHU16089.1"/>
    <property type="molecule type" value="Genomic_DNA"/>
</dbReference>
<reference evidence="2" key="1">
    <citation type="journal article" date="2020" name="Nature">
        <title>Giant virus diversity and host interactions through global metagenomics.</title>
        <authorList>
            <person name="Schulz F."/>
            <person name="Roux S."/>
            <person name="Paez-Espino D."/>
            <person name="Jungbluth S."/>
            <person name="Walsh D.A."/>
            <person name="Denef V.J."/>
            <person name="McMahon K.D."/>
            <person name="Konstantinidis K.T."/>
            <person name="Eloe-Fadrosh E.A."/>
            <person name="Kyrpides N.C."/>
            <person name="Woyke T."/>
        </authorList>
    </citation>
    <scope>NUCLEOTIDE SEQUENCE</scope>
    <source>
        <strain evidence="2">GVMAG-S-3300011013-78</strain>
    </source>
</reference>
<evidence type="ECO:0000256" key="1">
    <source>
        <dbReference type="SAM" id="MobiDB-lite"/>
    </source>
</evidence>
<dbReference type="AlphaFoldDB" id="A0A6C0KEN0"/>
<dbReference type="Pfam" id="PF15054">
    <property type="entry name" value="DUF4535"/>
    <property type="match status" value="1"/>
</dbReference>
<proteinExistence type="predicted"/>
<feature type="compositionally biased region" description="Acidic residues" evidence="1">
    <location>
        <begin position="62"/>
        <end position="74"/>
    </location>
</feature>
<sequence>MIFTFVLGVITGIYIAQNYNILVIKPYIERFYNIIIQVEDKVLNDELTDENNETQLERNNDADDEVDDDADDDANNDKEIDLLETRKTGFSFMKRCKDYLHL</sequence>
<dbReference type="InterPro" id="IPR027854">
    <property type="entry name" value="STMP1"/>
</dbReference>